<dbReference type="Pfam" id="PF07228">
    <property type="entry name" value="SpoIIE"/>
    <property type="match status" value="1"/>
</dbReference>
<comment type="caution">
    <text evidence="3">The sequence shown here is derived from an EMBL/GenBank/DDBJ whole genome shotgun (WGS) entry which is preliminary data.</text>
</comment>
<evidence type="ECO:0000256" key="1">
    <source>
        <dbReference type="ARBA" id="ARBA00022801"/>
    </source>
</evidence>
<evidence type="ECO:0000313" key="4">
    <source>
        <dbReference type="Proteomes" id="UP001500466"/>
    </source>
</evidence>
<protein>
    <submittedName>
        <fullName evidence="3">PP2C family protein-serine/threonine phosphatase</fullName>
    </submittedName>
</protein>
<sequence length="395" mass="41815">MTAADPLLDLHRALRAAAPHDLVRALTRVLDEHLGVGRCTLLLADYGVSALQPFGTEPSAGTAVPVGGTPAGRAYLSQEPVVIGAPEAPEQTAYLPVSVRGDRIGVLEVVLPAGADPTLTSLLSEAAQALGHELVAADPSTDVYAKARRLRRLTLAAEMQWDLLPGRSCERPEFTLGAQLEPAYSVRGDNFDWSVSERKLSISVTNGMGHGVHAASLTALAVSALRNARRSGADLAFQAELASQAVWSAHTGSGYVKSVLLEIDLATGSVDAIDAGSPKVTRLRDGQVERIELDAQFALGALEDTRYVPERFMLHPGDRLVVVGEGVHGFRSAAGEVFGDRLLAACVRKNRLAPAPEAARAVLRDLALFRGDSTATDDAVCLCLDWRGAAARQEN</sequence>
<dbReference type="Gene3D" id="3.60.40.10">
    <property type="entry name" value="PPM-type phosphatase domain"/>
    <property type="match status" value="1"/>
</dbReference>
<reference evidence="4" key="1">
    <citation type="journal article" date="2019" name="Int. J. Syst. Evol. Microbiol.">
        <title>The Global Catalogue of Microorganisms (GCM) 10K type strain sequencing project: providing services to taxonomists for standard genome sequencing and annotation.</title>
        <authorList>
            <consortium name="The Broad Institute Genomics Platform"/>
            <consortium name="The Broad Institute Genome Sequencing Center for Infectious Disease"/>
            <person name="Wu L."/>
            <person name="Ma J."/>
        </authorList>
    </citation>
    <scope>NUCLEOTIDE SEQUENCE [LARGE SCALE GENOMIC DNA]</scope>
    <source>
        <strain evidence="4">JCM 17986</strain>
    </source>
</reference>
<keyword evidence="4" id="KW-1185">Reference proteome</keyword>
<evidence type="ECO:0000259" key="2">
    <source>
        <dbReference type="SMART" id="SM00331"/>
    </source>
</evidence>
<dbReference type="InterPro" id="IPR052016">
    <property type="entry name" value="Bact_Sigma-Reg"/>
</dbReference>
<dbReference type="EMBL" id="BAABHS010000029">
    <property type="protein sequence ID" value="GAA4985394.1"/>
    <property type="molecule type" value="Genomic_DNA"/>
</dbReference>
<dbReference type="InterPro" id="IPR001932">
    <property type="entry name" value="PPM-type_phosphatase-like_dom"/>
</dbReference>
<gene>
    <name evidence="3" type="ORF">GCM10023205_64670</name>
</gene>
<dbReference type="Proteomes" id="UP001500466">
    <property type="component" value="Unassembled WGS sequence"/>
</dbReference>
<dbReference type="InterPro" id="IPR003018">
    <property type="entry name" value="GAF"/>
</dbReference>
<accession>A0ABP9I2Z3</accession>
<dbReference type="RefSeq" id="WP_345679312.1">
    <property type="nucleotide sequence ID" value="NZ_BAABHS010000029.1"/>
</dbReference>
<dbReference type="PANTHER" id="PTHR43156">
    <property type="entry name" value="STAGE II SPORULATION PROTEIN E-RELATED"/>
    <property type="match status" value="1"/>
</dbReference>
<dbReference type="PANTHER" id="PTHR43156:SF2">
    <property type="entry name" value="STAGE II SPORULATION PROTEIN E"/>
    <property type="match status" value="1"/>
</dbReference>
<dbReference type="InterPro" id="IPR036457">
    <property type="entry name" value="PPM-type-like_dom_sf"/>
</dbReference>
<dbReference type="SMART" id="SM00331">
    <property type="entry name" value="PP2C_SIG"/>
    <property type="match status" value="1"/>
</dbReference>
<dbReference type="InterPro" id="IPR029016">
    <property type="entry name" value="GAF-like_dom_sf"/>
</dbReference>
<feature type="domain" description="PPM-type phosphatase" evidence="2">
    <location>
        <begin position="171"/>
        <end position="386"/>
    </location>
</feature>
<dbReference type="SUPFAM" id="SSF81606">
    <property type="entry name" value="PP2C-like"/>
    <property type="match status" value="1"/>
</dbReference>
<evidence type="ECO:0000313" key="3">
    <source>
        <dbReference type="EMBL" id="GAA4985394.1"/>
    </source>
</evidence>
<keyword evidence="1" id="KW-0378">Hydrolase</keyword>
<organism evidence="3 4">
    <name type="scientific">Yinghuangia aomiensis</name>
    <dbReference type="NCBI Taxonomy" id="676205"/>
    <lineage>
        <taxon>Bacteria</taxon>
        <taxon>Bacillati</taxon>
        <taxon>Actinomycetota</taxon>
        <taxon>Actinomycetes</taxon>
        <taxon>Kitasatosporales</taxon>
        <taxon>Streptomycetaceae</taxon>
        <taxon>Yinghuangia</taxon>
    </lineage>
</organism>
<name>A0ABP9I2Z3_9ACTN</name>
<dbReference type="SUPFAM" id="SSF55781">
    <property type="entry name" value="GAF domain-like"/>
    <property type="match status" value="1"/>
</dbReference>
<dbReference type="Gene3D" id="3.30.450.40">
    <property type="match status" value="1"/>
</dbReference>
<dbReference type="Pfam" id="PF01590">
    <property type="entry name" value="GAF"/>
    <property type="match status" value="1"/>
</dbReference>
<proteinExistence type="predicted"/>